<reference evidence="1 2" key="1">
    <citation type="submission" date="2019-12" db="EMBL/GenBank/DDBJ databases">
        <title>Enteriobacteria Tanzani isolates_10432.</title>
        <authorList>
            <person name="Subbiah M."/>
            <person name="Call D."/>
        </authorList>
    </citation>
    <scope>NUCLEOTIDE SEQUENCE [LARGE SCALE GENOMIC DNA]</scope>
    <source>
        <strain evidence="1 2">10432wF6</strain>
    </source>
</reference>
<dbReference type="RefSeq" id="WP_000389971.1">
    <property type="nucleotide sequence ID" value="NZ_JAEIHF010000060.1"/>
</dbReference>
<sequence length="61" mass="6904">MEDNMQVDIISPVTDPYACAHQALLALINAGKIENSAMCFEELKQLVRLYEYIKKQSQDTA</sequence>
<comment type="caution">
    <text evidence="1">The sequence shown here is derived from an EMBL/GenBank/DDBJ whole genome shotgun (WGS) entry which is preliminary data.</text>
</comment>
<dbReference type="EMBL" id="WTMY01000201">
    <property type="protein sequence ID" value="MWL47322.1"/>
    <property type="molecule type" value="Genomic_DNA"/>
</dbReference>
<accession>A0A3J8QSP2</accession>
<evidence type="ECO:0000313" key="2">
    <source>
        <dbReference type="Proteomes" id="UP000487258"/>
    </source>
</evidence>
<evidence type="ECO:0000313" key="1">
    <source>
        <dbReference type="EMBL" id="MWL47322.1"/>
    </source>
</evidence>
<organism evidence="1 2">
    <name type="scientific">Escherichia coli</name>
    <dbReference type="NCBI Taxonomy" id="562"/>
    <lineage>
        <taxon>Bacteria</taxon>
        <taxon>Pseudomonadati</taxon>
        <taxon>Pseudomonadota</taxon>
        <taxon>Gammaproteobacteria</taxon>
        <taxon>Enterobacterales</taxon>
        <taxon>Enterobacteriaceae</taxon>
        <taxon>Escherichia</taxon>
    </lineage>
</organism>
<name>A0A3J8QSP2_ECOLX</name>
<protein>
    <submittedName>
        <fullName evidence="1">Uncharacterized protein</fullName>
    </submittedName>
</protein>
<dbReference type="Proteomes" id="UP000487258">
    <property type="component" value="Unassembled WGS sequence"/>
</dbReference>
<proteinExistence type="predicted"/>
<dbReference type="AlphaFoldDB" id="A0A3J8QSP2"/>
<gene>
    <name evidence="1" type="ORF">GQM04_17755</name>
</gene>